<proteinExistence type="predicted"/>
<dbReference type="KEGG" id="gtr:GLOTRDRAFT_51691"/>
<name>S7PQT7_GLOTA</name>
<evidence type="ECO:0000313" key="3">
    <source>
        <dbReference type="Proteomes" id="UP000030669"/>
    </source>
</evidence>
<dbReference type="EMBL" id="KB469694">
    <property type="protein sequence ID" value="EPQ49727.1"/>
    <property type="molecule type" value="Genomic_DNA"/>
</dbReference>
<dbReference type="GeneID" id="19306847"/>
<feature type="non-terminal residue" evidence="2">
    <location>
        <position position="1"/>
    </location>
</feature>
<dbReference type="HOGENOM" id="CLU_000384_22_0_1"/>
<dbReference type="RefSeq" id="XP_007871818.1">
    <property type="nucleotide sequence ID" value="XM_007873627.1"/>
</dbReference>
<organism evidence="2 3">
    <name type="scientific">Gloeophyllum trabeum (strain ATCC 11539 / FP-39264 / Madison 617)</name>
    <name type="common">Brown rot fungus</name>
    <dbReference type="NCBI Taxonomy" id="670483"/>
    <lineage>
        <taxon>Eukaryota</taxon>
        <taxon>Fungi</taxon>
        <taxon>Dikarya</taxon>
        <taxon>Basidiomycota</taxon>
        <taxon>Agaricomycotina</taxon>
        <taxon>Agaricomycetes</taxon>
        <taxon>Gloeophyllales</taxon>
        <taxon>Gloeophyllaceae</taxon>
        <taxon>Gloeophyllum</taxon>
    </lineage>
</organism>
<gene>
    <name evidence="2" type="ORF">GLOTRDRAFT_51691</name>
</gene>
<evidence type="ECO:0000313" key="2">
    <source>
        <dbReference type="EMBL" id="EPQ49727.1"/>
    </source>
</evidence>
<evidence type="ECO:0008006" key="4">
    <source>
        <dbReference type="Google" id="ProtNLM"/>
    </source>
</evidence>
<keyword evidence="3" id="KW-1185">Reference proteome</keyword>
<evidence type="ECO:0000256" key="1">
    <source>
        <dbReference type="SAM" id="MobiDB-lite"/>
    </source>
</evidence>
<dbReference type="Proteomes" id="UP000030669">
    <property type="component" value="Unassembled WGS sequence"/>
</dbReference>
<dbReference type="OrthoDB" id="444848at2759"/>
<accession>S7PQT7</accession>
<protein>
    <recommendedName>
        <fullName evidence="4">DNA/RNA polymerase</fullName>
    </recommendedName>
</protein>
<dbReference type="eggNOG" id="KOG0017">
    <property type="taxonomic scope" value="Eukaryota"/>
</dbReference>
<dbReference type="AlphaFoldDB" id="S7PQT7"/>
<sequence length="185" mass="21253">RRASGFSPYWLLHGVDPVLPFDLVEASFLVEGFRSGMSSEDLLALRIRQLEKRPEDINAAAKALAKGRWQAKLQFEKRFKHRFLKKASWEPGDLVLVRDVERDHSYDRKHTPRYRGPYEIAGQTKHGSYVLKELDGTLSRRGIHGYRLLPYVSRAQAIEALRETGDDSEPDDSDQSEIDDAELEE</sequence>
<feature type="compositionally biased region" description="Acidic residues" evidence="1">
    <location>
        <begin position="166"/>
        <end position="185"/>
    </location>
</feature>
<feature type="region of interest" description="Disordered" evidence="1">
    <location>
        <begin position="160"/>
        <end position="185"/>
    </location>
</feature>
<dbReference type="OMA" id="HRFQAKE"/>
<reference evidence="2 3" key="1">
    <citation type="journal article" date="2012" name="Science">
        <title>The Paleozoic origin of enzymatic lignin decomposition reconstructed from 31 fungal genomes.</title>
        <authorList>
            <person name="Floudas D."/>
            <person name="Binder M."/>
            <person name="Riley R."/>
            <person name="Barry K."/>
            <person name="Blanchette R.A."/>
            <person name="Henrissat B."/>
            <person name="Martinez A.T."/>
            <person name="Otillar R."/>
            <person name="Spatafora J.W."/>
            <person name="Yadav J.S."/>
            <person name="Aerts A."/>
            <person name="Benoit I."/>
            <person name="Boyd A."/>
            <person name="Carlson A."/>
            <person name="Copeland A."/>
            <person name="Coutinho P.M."/>
            <person name="de Vries R.P."/>
            <person name="Ferreira P."/>
            <person name="Findley K."/>
            <person name="Foster B."/>
            <person name="Gaskell J."/>
            <person name="Glotzer D."/>
            <person name="Gorecki P."/>
            <person name="Heitman J."/>
            <person name="Hesse C."/>
            <person name="Hori C."/>
            <person name="Igarashi K."/>
            <person name="Jurgens J.A."/>
            <person name="Kallen N."/>
            <person name="Kersten P."/>
            <person name="Kohler A."/>
            <person name="Kuees U."/>
            <person name="Kumar T.K.A."/>
            <person name="Kuo A."/>
            <person name="LaButti K."/>
            <person name="Larrondo L.F."/>
            <person name="Lindquist E."/>
            <person name="Ling A."/>
            <person name="Lombard V."/>
            <person name="Lucas S."/>
            <person name="Lundell T."/>
            <person name="Martin R."/>
            <person name="McLaughlin D.J."/>
            <person name="Morgenstern I."/>
            <person name="Morin E."/>
            <person name="Murat C."/>
            <person name="Nagy L.G."/>
            <person name="Nolan M."/>
            <person name="Ohm R.A."/>
            <person name="Patyshakuliyeva A."/>
            <person name="Rokas A."/>
            <person name="Ruiz-Duenas F.J."/>
            <person name="Sabat G."/>
            <person name="Salamov A."/>
            <person name="Samejima M."/>
            <person name="Schmutz J."/>
            <person name="Slot J.C."/>
            <person name="St John F."/>
            <person name="Stenlid J."/>
            <person name="Sun H."/>
            <person name="Sun S."/>
            <person name="Syed K."/>
            <person name="Tsang A."/>
            <person name="Wiebenga A."/>
            <person name="Young D."/>
            <person name="Pisabarro A."/>
            <person name="Eastwood D.C."/>
            <person name="Martin F."/>
            <person name="Cullen D."/>
            <person name="Grigoriev I.V."/>
            <person name="Hibbett D.S."/>
        </authorList>
    </citation>
    <scope>NUCLEOTIDE SEQUENCE [LARGE SCALE GENOMIC DNA]</scope>
    <source>
        <strain evidence="2 3">ATCC 11539</strain>
    </source>
</reference>